<reference evidence="2 3" key="1">
    <citation type="submission" date="2019-03" db="EMBL/GenBank/DDBJ databases">
        <title>Genomic Encyclopedia of Type Strains, Phase IV (KMG-IV): sequencing the most valuable type-strain genomes for metagenomic binning, comparative biology and taxonomic classification.</title>
        <authorList>
            <person name="Goeker M."/>
        </authorList>
    </citation>
    <scope>NUCLEOTIDE SEQUENCE [LARGE SCALE GENOMIC DNA]</scope>
    <source>
        <strain evidence="2 3">DSM 100059</strain>
    </source>
</reference>
<dbReference type="OrthoDB" id="670233at2"/>
<sequence>MSKKRSNTRKRGGKGQRKLHHHHHALHGTYAAHPTHDRLIHTAVETGKDILGVIVGGVVGAAIGKSSLLVGIAVTGVGHYVGNRLVQVLGTGMMASNGFQGGTSGTNGLGGTDTMKDRLTAYQHSFSEKFYLDKFLKKKPVALPAAAGSTSGFGDVQYFTYPDALTGDLAALNDIENQLAESALTFQGGQAAGDLPEMSDTFPEIASPSDGSEDFGDPDQPVGEMEDQLVGEVEDPLY</sequence>
<feature type="region of interest" description="Disordered" evidence="1">
    <location>
        <begin position="1"/>
        <end position="22"/>
    </location>
</feature>
<organism evidence="2 3">
    <name type="scientific">Dinghuibacter silviterrae</name>
    <dbReference type="NCBI Taxonomy" id="1539049"/>
    <lineage>
        <taxon>Bacteria</taxon>
        <taxon>Pseudomonadati</taxon>
        <taxon>Bacteroidota</taxon>
        <taxon>Chitinophagia</taxon>
        <taxon>Chitinophagales</taxon>
        <taxon>Chitinophagaceae</taxon>
        <taxon>Dinghuibacter</taxon>
    </lineage>
</organism>
<accession>A0A4R8DT82</accession>
<protein>
    <submittedName>
        <fullName evidence="2">Uncharacterized protein</fullName>
    </submittedName>
</protein>
<dbReference type="Proteomes" id="UP000294498">
    <property type="component" value="Unassembled WGS sequence"/>
</dbReference>
<dbReference type="EMBL" id="SODV01000001">
    <property type="protein sequence ID" value="TDX01480.1"/>
    <property type="molecule type" value="Genomic_DNA"/>
</dbReference>
<name>A0A4R8DT82_9BACT</name>
<proteinExistence type="predicted"/>
<evidence type="ECO:0000313" key="2">
    <source>
        <dbReference type="EMBL" id="TDX01480.1"/>
    </source>
</evidence>
<feature type="region of interest" description="Disordered" evidence="1">
    <location>
        <begin position="190"/>
        <end position="238"/>
    </location>
</feature>
<evidence type="ECO:0000256" key="1">
    <source>
        <dbReference type="SAM" id="MobiDB-lite"/>
    </source>
</evidence>
<gene>
    <name evidence="2" type="ORF">EDB95_2516</name>
</gene>
<dbReference type="AlphaFoldDB" id="A0A4R8DT82"/>
<dbReference type="RefSeq" id="WP_133994049.1">
    <property type="nucleotide sequence ID" value="NZ_SODV01000001.1"/>
</dbReference>
<feature type="compositionally biased region" description="Acidic residues" evidence="1">
    <location>
        <begin position="224"/>
        <end position="238"/>
    </location>
</feature>
<evidence type="ECO:0000313" key="3">
    <source>
        <dbReference type="Proteomes" id="UP000294498"/>
    </source>
</evidence>
<keyword evidence="3" id="KW-1185">Reference proteome</keyword>
<comment type="caution">
    <text evidence="2">The sequence shown here is derived from an EMBL/GenBank/DDBJ whole genome shotgun (WGS) entry which is preliminary data.</text>
</comment>